<reference evidence="2 3" key="1">
    <citation type="submission" date="2018-10" db="EMBL/GenBank/DDBJ databases">
        <title>Isolation from soil.</title>
        <authorList>
            <person name="Hu J."/>
        </authorList>
    </citation>
    <scope>NUCLEOTIDE SEQUENCE [LARGE SCALE GENOMIC DNA]</scope>
    <source>
        <strain evidence="2 3">NEAU-Ht49</strain>
    </source>
</reference>
<dbReference type="AlphaFoldDB" id="A0A3M2M600"/>
<evidence type="ECO:0000259" key="1">
    <source>
        <dbReference type="Pfam" id="PF04738"/>
    </source>
</evidence>
<proteinExistence type="predicted"/>
<dbReference type="InterPro" id="IPR006827">
    <property type="entry name" value="Lant_deHydtase_N"/>
</dbReference>
<evidence type="ECO:0000313" key="2">
    <source>
        <dbReference type="EMBL" id="RMI42538.1"/>
    </source>
</evidence>
<name>A0A3M2M600_9ACTN</name>
<sequence>MASPHAADEVFGVRVAGLPFDRVRELRCRRTWALVDELTALDARMSADGAALSDALYELIGRDERPERKPVLVALRRAIHRGRRLDGLDDALAALPGDLAERVEAWRGRRARRAGIIERLPDVLAAELADATTALRALAADPAFQHGLLMSSPTLSLHLSGWLADPAAHPGRPAVIRLAKYLTRAATKTSPFATFTISGLGRWTPEGPEVAPSRRLSPILVTELDRAPMWRAWDLLARRPELRQAVGVRVNTSLTEQDGRLCFLGAGAHEPLNSVPSEPSVVSLLARVRDLARPTLATVDDVTGAPQVTDRLVAAGLLERRPPFTDQADDPLGDLIGWLRAARPAQDPSLPSELEELHHLARTPGAPARDETGIAERRRALTRMGELVDGLLEHRGRPSGKTLCLDSALSPDDLALLNTDAWRPVLDDLQALRRMCGVFDSGLPVKLAAADHYLRHHTEPVPFLHLYRAVHTSSPQLRALLHRTSDQRSPWTAHPAELRRRTWETLYGRPRDPDGVITVDRELISELADGWPAQIRPPASLCCYGQAVAAPDGPGLVLNTVYSGHKRHTGRIRHLLGRSGIASPDGPPAPVLECRGSFAANLNLRPAASSTGLDYPFTSTDARLRLTDLWVSHDASGGRLTLSDPDGRPVTPAHTGMSGEMLLPPAWRFLIQVFGEPPVALPPAPWPGEDLTGPVHHRPRLRLGRVVLARAAWRLRAGDFPVPAKGESEAAYLPRLARWLDGHRIPRRFFARLTARGHENHVGHRSRKPLYVDVTDHFQLLSLIRSFRGADDVLVLEEALPDPADAPTYGPHGARVTEYVFEVGREQT</sequence>
<dbReference type="RefSeq" id="WP_122195757.1">
    <property type="nucleotide sequence ID" value="NZ_JBHSKC010000007.1"/>
</dbReference>
<evidence type="ECO:0000313" key="3">
    <source>
        <dbReference type="Proteomes" id="UP000282674"/>
    </source>
</evidence>
<dbReference type="EMBL" id="RFFG01000032">
    <property type="protein sequence ID" value="RMI42538.1"/>
    <property type="molecule type" value="Genomic_DNA"/>
</dbReference>
<organism evidence="2 3">
    <name type="scientific">Actinomadura harenae</name>
    <dbReference type="NCBI Taxonomy" id="2483351"/>
    <lineage>
        <taxon>Bacteria</taxon>
        <taxon>Bacillati</taxon>
        <taxon>Actinomycetota</taxon>
        <taxon>Actinomycetes</taxon>
        <taxon>Streptosporangiales</taxon>
        <taxon>Thermomonosporaceae</taxon>
        <taxon>Actinomadura</taxon>
    </lineage>
</organism>
<gene>
    <name evidence="2" type="ORF">EBO15_19035</name>
</gene>
<dbReference type="Pfam" id="PF04738">
    <property type="entry name" value="Lant_dehydr_N"/>
    <property type="match status" value="2"/>
</dbReference>
<dbReference type="Proteomes" id="UP000282674">
    <property type="component" value="Unassembled WGS sequence"/>
</dbReference>
<dbReference type="OrthoDB" id="2442707at2"/>
<feature type="domain" description="Lantibiotic dehydratase N-terminal" evidence="1">
    <location>
        <begin position="140"/>
        <end position="547"/>
    </location>
</feature>
<feature type="domain" description="Lantibiotic dehydratase N-terminal" evidence="1">
    <location>
        <begin position="620"/>
        <end position="750"/>
    </location>
</feature>
<keyword evidence="3" id="KW-1185">Reference proteome</keyword>
<accession>A0A3M2M600</accession>
<comment type="caution">
    <text evidence="2">The sequence shown here is derived from an EMBL/GenBank/DDBJ whole genome shotgun (WGS) entry which is preliminary data.</text>
</comment>
<protein>
    <recommendedName>
        <fullName evidence="1">Lantibiotic dehydratase N-terminal domain-containing protein</fullName>
    </recommendedName>
</protein>